<dbReference type="InterPro" id="IPR011050">
    <property type="entry name" value="Pectin_lyase_fold/virulence"/>
</dbReference>
<accession>A0AAD1AES7</accession>
<dbReference type="EMBL" id="CP028130">
    <property type="protein sequence ID" value="AZZ56914.1"/>
    <property type="molecule type" value="Genomic_DNA"/>
</dbReference>
<dbReference type="Proteomes" id="UP000283946">
    <property type="component" value="Chromosome"/>
</dbReference>
<sequence length="701" mass="75498">MDGGRIRDTPAPPVSLGAPVRHLILGARHSPFEDEIERSGSERRPYAGAMLPHEPHVSSRRNVLAAGGLSAAAVFAAAPSASAETSGGGSWREDPIDPGVIHVLGARGYEDANFATNNKAFAETWQEVLRRQREESRGGQIVRIPPGVYYIDHWDLSVVWSDIGSASEREADRSGSASWFLNVTIQAEGVVFVVKKSAGETYQSVSGPAPVPEPVIRVGSREGGRAQNLLKKVSIIGLRIQAYTSPSANLNSIQRLGILIEHCQQFTMDRVWISLLTLGGMSLVGTMDCAFSNVQILWCGRDSDEVSAKRYGLTITGSAEAARADNPNALRLTGIHIEFCPLLLLIDGEARHIDFFACKFEQSAPSRTSPVVLGGVDGTGGRGSVLEIGFHGSTFVGSYYNNKSNPNSNVFKVQQPPFVSVEERSYYGDDSTPQKNVFAADSAWRTHTAVSFAGCHFTTPDGAGARWFRGANSSFTACDFSGCANVGDEAPSIDMGDNVIIDGGRFALAASVNDKFGNGRASTITAAEGLRNDLFRFRGSSASVSRPIIFYPPPAADGQRVPGVLVTLAGGDRTRRNMLTGYRPVYGQAPTPTRYEASVEKRLNDRLEVDSIFVDLAAQLTGSQGNPPSVFGRSAGTLMTGVYEDFLDAYAGQQLRLVVGWGQHVDLVHSDILVLHGGRNRTAPEKTWLTFDRVGTSWIEL</sequence>
<evidence type="ECO:0000313" key="1">
    <source>
        <dbReference type="EMBL" id="AZZ56914.1"/>
    </source>
</evidence>
<dbReference type="AlphaFoldDB" id="A0AAD1AES7"/>
<dbReference type="InterPro" id="IPR012334">
    <property type="entry name" value="Pectin_lyas_fold"/>
</dbReference>
<organism evidence="1 2">
    <name type="scientific">Rathayibacter iranicus</name>
    <dbReference type="NCBI Taxonomy" id="59737"/>
    <lineage>
        <taxon>Bacteria</taxon>
        <taxon>Bacillati</taxon>
        <taxon>Actinomycetota</taxon>
        <taxon>Actinomycetes</taxon>
        <taxon>Micrococcales</taxon>
        <taxon>Microbacteriaceae</taxon>
        <taxon>Rathayibacter</taxon>
    </lineage>
</organism>
<name>A0AAD1AES7_9MICO</name>
<dbReference type="SUPFAM" id="SSF51126">
    <property type="entry name" value="Pectin lyase-like"/>
    <property type="match status" value="1"/>
</dbReference>
<dbReference type="Gene3D" id="2.160.20.10">
    <property type="entry name" value="Single-stranded right-handed beta-helix, Pectin lyase-like"/>
    <property type="match status" value="1"/>
</dbReference>
<reference evidence="1 2" key="1">
    <citation type="submission" date="2018-03" db="EMBL/GenBank/DDBJ databases">
        <title>Bacteriophage NCPPB3778 and a type I-E CRISPR drive the evolution of the US Biological Select Agent, Rathayibacter toxicus.</title>
        <authorList>
            <person name="Davis E.W.II."/>
            <person name="Tabima J.F."/>
            <person name="Weisberg A.J."/>
            <person name="Dantas Lopes L."/>
            <person name="Wiseman M.S."/>
            <person name="Wiseman M.S."/>
            <person name="Pupko T."/>
            <person name="Belcher M.S."/>
            <person name="Sechler A.J."/>
            <person name="Tancos M.A."/>
            <person name="Schroeder B.K."/>
            <person name="Murray T.D."/>
            <person name="Luster D.G."/>
            <person name="Schneider W.L."/>
            <person name="Rogers E."/>
            <person name="Andreote F.D."/>
            <person name="Grunwald N.J."/>
            <person name="Putnam M.L."/>
            <person name="Chang J.H."/>
        </authorList>
    </citation>
    <scope>NUCLEOTIDE SEQUENCE [LARGE SCALE GENOMIC DNA]</scope>
    <source>
        <strain evidence="1 2">NCCPB 2253</strain>
    </source>
</reference>
<proteinExistence type="predicted"/>
<gene>
    <name evidence="1" type="ORF">C7V51_14280</name>
</gene>
<protein>
    <submittedName>
        <fullName evidence="1">Uncharacterized protein</fullName>
    </submittedName>
</protein>
<dbReference type="KEGG" id="ria:C7V51_14280"/>
<evidence type="ECO:0000313" key="2">
    <source>
        <dbReference type="Proteomes" id="UP000283946"/>
    </source>
</evidence>